<evidence type="ECO:0000313" key="2">
    <source>
        <dbReference type="Proteomes" id="UP000282613"/>
    </source>
</evidence>
<keyword evidence="2" id="KW-1185">Reference proteome</keyword>
<organism evidence="3">
    <name type="scientific">Taenia asiatica</name>
    <name type="common">Asian tapeworm</name>
    <dbReference type="NCBI Taxonomy" id="60517"/>
    <lineage>
        <taxon>Eukaryota</taxon>
        <taxon>Metazoa</taxon>
        <taxon>Spiralia</taxon>
        <taxon>Lophotrochozoa</taxon>
        <taxon>Platyhelminthes</taxon>
        <taxon>Cestoda</taxon>
        <taxon>Eucestoda</taxon>
        <taxon>Cyclophyllidea</taxon>
        <taxon>Taeniidae</taxon>
        <taxon>Taenia</taxon>
    </lineage>
</organism>
<evidence type="ECO:0000313" key="3">
    <source>
        <dbReference type="WBParaSite" id="TASK_0000795501-mRNA-1"/>
    </source>
</evidence>
<proteinExistence type="predicted"/>
<dbReference type="Proteomes" id="UP000282613">
    <property type="component" value="Unassembled WGS sequence"/>
</dbReference>
<reference evidence="1 2" key="2">
    <citation type="submission" date="2018-11" db="EMBL/GenBank/DDBJ databases">
        <authorList>
            <consortium name="Pathogen Informatics"/>
        </authorList>
    </citation>
    <scope>NUCLEOTIDE SEQUENCE [LARGE SCALE GENOMIC DNA]</scope>
</reference>
<dbReference type="EMBL" id="UYRS01018705">
    <property type="protein sequence ID" value="VDK39307.1"/>
    <property type="molecule type" value="Genomic_DNA"/>
</dbReference>
<reference evidence="3" key="1">
    <citation type="submission" date="2017-02" db="UniProtKB">
        <authorList>
            <consortium name="WormBaseParasite"/>
        </authorList>
    </citation>
    <scope>IDENTIFICATION</scope>
</reference>
<dbReference type="WBParaSite" id="TASK_0000795501-mRNA-1">
    <property type="protein sequence ID" value="TASK_0000795501-mRNA-1"/>
    <property type="gene ID" value="TASK_0000795501"/>
</dbReference>
<dbReference type="AlphaFoldDB" id="A0A0R3WBE2"/>
<accession>A0A0R3WBE2</accession>
<gene>
    <name evidence="1" type="ORF">TASK_LOCUS7956</name>
</gene>
<evidence type="ECO:0000313" key="1">
    <source>
        <dbReference type="EMBL" id="VDK39307.1"/>
    </source>
</evidence>
<protein>
    <submittedName>
        <fullName evidence="1 3">Uncharacterized protein</fullName>
    </submittedName>
</protein>
<name>A0A0R3WBE2_TAEAS</name>
<sequence>MQLSASSLDHSSFRHARSSLHPALPFLFCPTPSLPLAIVTICVRSVAVRQCFIGGDGNAGGGAGGAVSEAFHIIVPSA</sequence>